<reference evidence="3 4" key="1">
    <citation type="journal article" date="2013" name="Curr. Biol.">
        <title>The Genome of the Foraminiferan Reticulomyxa filosa.</title>
        <authorList>
            <person name="Glockner G."/>
            <person name="Hulsmann N."/>
            <person name="Schleicher M."/>
            <person name="Noegel A.A."/>
            <person name="Eichinger L."/>
            <person name="Gallinger C."/>
            <person name="Pawlowski J."/>
            <person name="Sierra R."/>
            <person name="Euteneuer U."/>
            <person name="Pillet L."/>
            <person name="Moustafa A."/>
            <person name="Platzer M."/>
            <person name="Groth M."/>
            <person name="Szafranski K."/>
            <person name="Schliwa M."/>
        </authorList>
    </citation>
    <scope>NUCLEOTIDE SEQUENCE [LARGE SCALE GENOMIC DNA]</scope>
</reference>
<comment type="similarity">
    <text evidence="1">Belongs to the peptidase S10 family.</text>
</comment>
<dbReference type="PROSITE" id="PS00560">
    <property type="entry name" value="CARBOXYPEPT_SER_HIS"/>
    <property type="match status" value="1"/>
</dbReference>
<organism evidence="3 4">
    <name type="scientific">Reticulomyxa filosa</name>
    <dbReference type="NCBI Taxonomy" id="46433"/>
    <lineage>
        <taxon>Eukaryota</taxon>
        <taxon>Sar</taxon>
        <taxon>Rhizaria</taxon>
        <taxon>Retaria</taxon>
        <taxon>Foraminifera</taxon>
        <taxon>Monothalamids</taxon>
        <taxon>Reticulomyxidae</taxon>
        <taxon>Reticulomyxa</taxon>
    </lineage>
</organism>
<dbReference type="SUPFAM" id="SSF53474">
    <property type="entry name" value="alpha/beta-Hydrolases"/>
    <property type="match status" value="1"/>
</dbReference>
<keyword evidence="2" id="KW-0472">Membrane</keyword>
<dbReference type="OrthoDB" id="735686at2759"/>
<feature type="transmembrane region" description="Helical" evidence="2">
    <location>
        <begin position="12"/>
        <end position="33"/>
    </location>
</feature>
<dbReference type="EMBL" id="ASPP01020501">
    <property type="protein sequence ID" value="ETO13609.1"/>
    <property type="molecule type" value="Genomic_DNA"/>
</dbReference>
<name>X6MIA4_RETFI</name>
<dbReference type="InterPro" id="IPR029058">
    <property type="entry name" value="AB_hydrolase_fold"/>
</dbReference>
<dbReference type="Pfam" id="PF00450">
    <property type="entry name" value="Peptidase_S10"/>
    <property type="match status" value="1"/>
</dbReference>
<dbReference type="InterPro" id="IPR001563">
    <property type="entry name" value="Peptidase_S10"/>
</dbReference>
<comment type="caution">
    <text evidence="3">The sequence shown here is derived from an EMBL/GenBank/DDBJ whole genome shotgun (WGS) entry which is preliminary data.</text>
</comment>
<dbReference type="InterPro" id="IPR033124">
    <property type="entry name" value="Ser_caboxypep_his_AS"/>
</dbReference>
<evidence type="ECO:0000256" key="1">
    <source>
        <dbReference type="ARBA" id="ARBA00009431"/>
    </source>
</evidence>
<protein>
    <recommendedName>
        <fullName evidence="5">Serine carboxypeptidase</fullName>
    </recommendedName>
</protein>
<evidence type="ECO:0000256" key="2">
    <source>
        <dbReference type="SAM" id="Phobius"/>
    </source>
</evidence>
<dbReference type="GO" id="GO:0004185">
    <property type="term" value="F:serine-type carboxypeptidase activity"/>
    <property type="evidence" value="ECO:0007669"/>
    <property type="project" value="InterPro"/>
</dbReference>
<evidence type="ECO:0000313" key="4">
    <source>
        <dbReference type="Proteomes" id="UP000023152"/>
    </source>
</evidence>
<dbReference type="AlphaFoldDB" id="X6MIA4"/>
<keyword evidence="2" id="KW-1133">Transmembrane helix</keyword>
<keyword evidence="4" id="KW-1185">Reference proteome</keyword>
<sequence length="157" mass="18647">MDLARWQLDQIYFHTNRFVAVSYPFAFIFCFVLKRREIYLLLVIDLRPYYAQWVQKFKVLIYYGDVDGAVPYNGGEKWTEGLGYKIKEAWRPWTTNGENLMGGYVQMYDTPYNFTFLTVRGSGHMVPQYKPPEALAMFKFWLFDLGYPPYTGVPTFY</sequence>
<accession>X6MIA4</accession>
<gene>
    <name evidence="3" type="ORF">RFI_23757</name>
</gene>
<dbReference type="Gene3D" id="3.40.50.12670">
    <property type="match status" value="1"/>
</dbReference>
<proteinExistence type="inferred from homology"/>
<evidence type="ECO:0000313" key="3">
    <source>
        <dbReference type="EMBL" id="ETO13609.1"/>
    </source>
</evidence>
<keyword evidence="2" id="KW-0812">Transmembrane</keyword>
<dbReference type="Proteomes" id="UP000023152">
    <property type="component" value="Unassembled WGS sequence"/>
</dbReference>
<dbReference type="GO" id="GO:0006508">
    <property type="term" value="P:proteolysis"/>
    <property type="evidence" value="ECO:0007669"/>
    <property type="project" value="InterPro"/>
</dbReference>
<evidence type="ECO:0008006" key="5">
    <source>
        <dbReference type="Google" id="ProtNLM"/>
    </source>
</evidence>